<keyword evidence="11" id="KW-1185">Reference proteome</keyword>
<comment type="cofactor">
    <cofactor evidence="1 10">
        <name>Zn(2+)</name>
        <dbReference type="ChEBI" id="CHEBI:29105"/>
    </cofactor>
</comment>
<comment type="similarity">
    <text evidence="4">Belongs to the alpha-class carbonic anhydrase family.</text>
</comment>
<sequence>MAPRLSFSVFAIALLLVGASVFAKQEQINSISFSYVGTTGPGHWGNLNPNYTTCSHGKWQSPVNIVRDKVVRNKKLKPLTRDYAAANATLVDNGFNIAIRFEGHVGVLVADGKNFTFKQMHWHSPSEHQIDGKRFPVEMHLVHQADDGSFAVVSALYRYGDPDPFISKIKSKMDELAKEEREGHEEAQIPLGVMKTKYLSRNTRKYYRYFGSLTTPPCTEKIMWNIVGKVKSVSKDQVKALKAPLVSSCKNNSRPVQPLNGRHIEVYHDDELRGN</sequence>
<reference evidence="12" key="1">
    <citation type="submission" date="2025-08" db="UniProtKB">
        <authorList>
            <consortium name="RefSeq"/>
        </authorList>
    </citation>
    <scope>IDENTIFICATION</scope>
    <source>
        <tissue evidence="12">Leaves</tissue>
    </source>
</reference>
<evidence type="ECO:0000256" key="8">
    <source>
        <dbReference type="ARBA" id="ARBA00023239"/>
    </source>
</evidence>
<protein>
    <recommendedName>
        <fullName evidence="5 10">Carbonic anhydrase</fullName>
        <ecNumber evidence="5 10">4.2.1.1</ecNumber>
    </recommendedName>
</protein>
<feature type="chain" id="PRO_5043056769" description="Carbonic anhydrase" evidence="10">
    <location>
        <begin position="24"/>
        <end position="275"/>
    </location>
</feature>
<dbReference type="PANTHER" id="PTHR18952:SF236">
    <property type="entry name" value="ALPHA CARBONIC ANHYDRASE 1, CHLOROPLASTIC"/>
    <property type="match status" value="1"/>
</dbReference>
<dbReference type="KEGG" id="jre:108985693"/>
<evidence type="ECO:0000256" key="7">
    <source>
        <dbReference type="ARBA" id="ARBA00022833"/>
    </source>
</evidence>
<dbReference type="PROSITE" id="PS51144">
    <property type="entry name" value="ALPHA_CA_2"/>
    <property type="match status" value="1"/>
</dbReference>
<evidence type="ECO:0000256" key="10">
    <source>
        <dbReference type="RuleBase" id="RU367011"/>
    </source>
</evidence>
<dbReference type="InterPro" id="IPR001148">
    <property type="entry name" value="CA_dom"/>
</dbReference>
<comment type="function">
    <text evidence="2 10">Reversible hydration of carbon dioxide.</text>
</comment>
<keyword evidence="7 10" id="KW-0862">Zinc</keyword>
<dbReference type="GO" id="GO:0009570">
    <property type="term" value="C:chloroplast stroma"/>
    <property type="evidence" value="ECO:0007669"/>
    <property type="project" value="UniProtKB-SubCell"/>
</dbReference>
<dbReference type="FunCoup" id="A0A2I4E2K8">
    <property type="interactions" value="232"/>
</dbReference>
<dbReference type="SMART" id="SM01057">
    <property type="entry name" value="Carb_anhydrase"/>
    <property type="match status" value="1"/>
</dbReference>
<dbReference type="GO" id="GO:0004089">
    <property type="term" value="F:carbonate dehydratase activity"/>
    <property type="evidence" value="ECO:0000318"/>
    <property type="project" value="GO_Central"/>
</dbReference>
<dbReference type="EC" id="4.2.1.1" evidence="5 10"/>
<evidence type="ECO:0000313" key="12">
    <source>
        <dbReference type="RefSeq" id="XP_018813634.1"/>
    </source>
</evidence>
<evidence type="ECO:0000256" key="9">
    <source>
        <dbReference type="ARBA" id="ARBA00048348"/>
    </source>
</evidence>
<dbReference type="RefSeq" id="XP_018813634.1">
    <property type="nucleotide sequence ID" value="XM_018958089.2"/>
</dbReference>
<evidence type="ECO:0000256" key="2">
    <source>
        <dbReference type="ARBA" id="ARBA00002904"/>
    </source>
</evidence>
<dbReference type="Gramene" id="Jr03_01920_p1">
    <property type="protein sequence ID" value="cds.Jr03_01920_p1"/>
    <property type="gene ID" value="Jr03_01920"/>
</dbReference>
<dbReference type="CDD" id="cd03124">
    <property type="entry name" value="alpha_CA_prokaryotic_like"/>
    <property type="match status" value="1"/>
</dbReference>
<name>A0A2I4E2K8_JUGRE</name>
<accession>A0A2I4E2K8</accession>
<comment type="similarity">
    <text evidence="10">Belongs to the alpha-carbonic anhydrase family.</text>
</comment>
<dbReference type="GO" id="GO:0008270">
    <property type="term" value="F:zinc ion binding"/>
    <property type="evidence" value="ECO:0007669"/>
    <property type="project" value="UniProtKB-UniRule"/>
</dbReference>
<evidence type="ECO:0000256" key="3">
    <source>
        <dbReference type="ARBA" id="ARBA00004470"/>
    </source>
</evidence>
<dbReference type="PROSITE" id="PS00162">
    <property type="entry name" value="ALPHA_CA_1"/>
    <property type="match status" value="1"/>
</dbReference>
<evidence type="ECO:0000313" key="11">
    <source>
        <dbReference type="Proteomes" id="UP000235220"/>
    </source>
</evidence>
<dbReference type="InterPro" id="IPR036398">
    <property type="entry name" value="CA_dom_sf"/>
</dbReference>
<evidence type="ECO:0000256" key="4">
    <source>
        <dbReference type="ARBA" id="ARBA00006365"/>
    </source>
</evidence>
<dbReference type="AlphaFoldDB" id="A0A2I4E2K8"/>
<dbReference type="Proteomes" id="UP000235220">
    <property type="component" value="Chromosome 3"/>
</dbReference>
<feature type="signal peptide" evidence="10">
    <location>
        <begin position="1"/>
        <end position="23"/>
    </location>
</feature>
<dbReference type="STRING" id="51240.A0A2I4E2K8"/>
<dbReference type="PANTHER" id="PTHR18952">
    <property type="entry name" value="CARBONIC ANHYDRASE"/>
    <property type="match status" value="1"/>
</dbReference>
<evidence type="ECO:0000256" key="1">
    <source>
        <dbReference type="ARBA" id="ARBA00001947"/>
    </source>
</evidence>
<dbReference type="OrthoDB" id="429145at2759"/>
<keyword evidence="8 10" id="KW-0456">Lyase</keyword>
<gene>
    <name evidence="12" type="primary">LOC108985693</name>
</gene>
<organism evidence="11 12">
    <name type="scientific">Juglans regia</name>
    <name type="common">English walnut</name>
    <dbReference type="NCBI Taxonomy" id="51240"/>
    <lineage>
        <taxon>Eukaryota</taxon>
        <taxon>Viridiplantae</taxon>
        <taxon>Streptophyta</taxon>
        <taxon>Embryophyta</taxon>
        <taxon>Tracheophyta</taxon>
        <taxon>Spermatophyta</taxon>
        <taxon>Magnoliopsida</taxon>
        <taxon>eudicotyledons</taxon>
        <taxon>Gunneridae</taxon>
        <taxon>Pentapetalae</taxon>
        <taxon>rosids</taxon>
        <taxon>fabids</taxon>
        <taxon>Fagales</taxon>
        <taxon>Juglandaceae</taxon>
        <taxon>Juglans</taxon>
    </lineage>
</organism>
<dbReference type="InterPro" id="IPR041891">
    <property type="entry name" value="Alpha_CA_prokaryot-like"/>
</dbReference>
<dbReference type="SUPFAM" id="SSF51069">
    <property type="entry name" value="Carbonic anhydrase"/>
    <property type="match status" value="1"/>
</dbReference>
<evidence type="ECO:0000256" key="6">
    <source>
        <dbReference type="ARBA" id="ARBA00022723"/>
    </source>
</evidence>
<comment type="subcellular location">
    <subcellularLocation>
        <location evidence="3">Plastid</location>
        <location evidence="3">Chloroplast stroma</location>
    </subcellularLocation>
</comment>
<dbReference type="GeneID" id="108985693"/>
<dbReference type="InterPro" id="IPR023561">
    <property type="entry name" value="Carbonic_anhydrase_a-class"/>
</dbReference>
<proteinExistence type="inferred from homology"/>
<keyword evidence="6 10" id="KW-0479">Metal-binding</keyword>
<dbReference type="Pfam" id="PF00194">
    <property type="entry name" value="Carb_anhydrase"/>
    <property type="match status" value="1"/>
</dbReference>
<dbReference type="Gene3D" id="3.10.200.10">
    <property type="entry name" value="Alpha carbonic anhydrase"/>
    <property type="match status" value="1"/>
</dbReference>
<comment type="catalytic activity">
    <reaction evidence="9 10">
        <text>hydrogencarbonate + H(+) = CO2 + H2O</text>
        <dbReference type="Rhea" id="RHEA:10748"/>
        <dbReference type="ChEBI" id="CHEBI:15377"/>
        <dbReference type="ChEBI" id="CHEBI:15378"/>
        <dbReference type="ChEBI" id="CHEBI:16526"/>
        <dbReference type="ChEBI" id="CHEBI:17544"/>
        <dbReference type="EC" id="4.2.1.1"/>
    </reaction>
</comment>
<dbReference type="InterPro" id="IPR018338">
    <property type="entry name" value="Carbonic_anhydrase_a-class_CS"/>
</dbReference>
<evidence type="ECO:0000256" key="5">
    <source>
        <dbReference type="ARBA" id="ARBA00012925"/>
    </source>
</evidence>
<keyword evidence="10" id="KW-0732">Signal</keyword>